<dbReference type="GO" id="GO:0005886">
    <property type="term" value="C:plasma membrane"/>
    <property type="evidence" value="ECO:0007669"/>
    <property type="project" value="TreeGrafter"/>
</dbReference>
<dbReference type="Gene3D" id="3.30.1520.10">
    <property type="entry name" value="Phox-like domain"/>
    <property type="match status" value="1"/>
</dbReference>
<dbReference type="Pfam" id="PF14604">
    <property type="entry name" value="SH3_9"/>
    <property type="match status" value="1"/>
</dbReference>
<evidence type="ECO:0000256" key="4">
    <source>
        <dbReference type="SAM" id="Phobius"/>
    </source>
</evidence>
<dbReference type="SMART" id="SM00326">
    <property type="entry name" value="SH3"/>
    <property type="match status" value="1"/>
</dbReference>
<gene>
    <name evidence="6" type="ORF">M0811_11870</name>
</gene>
<dbReference type="InterPro" id="IPR001452">
    <property type="entry name" value="SH3_domain"/>
</dbReference>
<dbReference type="GO" id="GO:0031410">
    <property type="term" value="C:cytoplasmic vesicle"/>
    <property type="evidence" value="ECO:0007669"/>
    <property type="project" value="TreeGrafter"/>
</dbReference>
<sequence>MSRAIADYDYEAGEDGELNFSAGQVIIVTAVDDNSGWWTGYLESDTTYTQGLFPGNYVHLVPEKEKTIQSSPSQTPQNRKKEETDSEITDDLTDDFDGQVDPNEVHMISDQGFLWVDTQPEVNLVVKVKGVVEKVRLYPNICIPPLLDLKVAPRPGYETKEKTRILTIQKFINKLAYHNVLSRVDFFLEFLHSSGEKSWEKKKKEVERRKRPILNNFNSKNFHNNFLNFKLDFNNFFNYNFKIILIKILIIILINF</sequence>
<dbReference type="Gene3D" id="2.30.30.40">
    <property type="entry name" value="SH3 Domains"/>
    <property type="match status" value="1"/>
</dbReference>
<keyword evidence="1 2" id="KW-0728">SH3 domain</keyword>
<dbReference type="OrthoDB" id="10255964at2759"/>
<dbReference type="PRINTS" id="PR00452">
    <property type="entry name" value="SH3DOMAIN"/>
</dbReference>
<dbReference type="PANTHER" id="PTHR45827:SF1">
    <property type="entry name" value="SORTING NEXIN"/>
    <property type="match status" value="1"/>
</dbReference>
<name>A0A9Q0R6L1_ANAIG</name>
<evidence type="ECO:0000313" key="7">
    <source>
        <dbReference type="Proteomes" id="UP001149090"/>
    </source>
</evidence>
<dbReference type="SUPFAM" id="SSF50044">
    <property type="entry name" value="SH3-domain"/>
    <property type="match status" value="1"/>
</dbReference>
<reference evidence="6" key="1">
    <citation type="submission" date="2022-10" db="EMBL/GenBank/DDBJ databases">
        <title>Novel sulphate-reducing endosymbionts in the free-living metamonad Anaeramoeba.</title>
        <authorList>
            <person name="Jerlstrom-Hultqvist J."/>
            <person name="Cepicka I."/>
            <person name="Gallot-Lavallee L."/>
            <person name="Salas-Leiva D."/>
            <person name="Curtis B.A."/>
            <person name="Zahonova K."/>
            <person name="Pipaliya S."/>
            <person name="Dacks J."/>
            <person name="Roger A.J."/>
        </authorList>
    </citation>
    <scope>NUCLEOTIDE SEQUENCE</scope>
    <source>
        <strain evidence="6">BMAN</strain>
    </source>
</reference>
<dbReference type="InterPro" id="IPR036871">
    <property type="entry name" value="PX_dom_sf"/>
</dbReference>
<proteinExistence type="predicted"/>
<feature type="region of interest" description="Disordered" evidence="3">
    <location>
        <begin position="66"/>
        <end position="99"/>
    </location>
</feature>
<keyword evidence="4" id="KW-1133">Transmembrane helix</keyword>
<keyword evidence="4" id="KW-0812">Transmembrane</keyword>
<dbReference type="Proteomes" id="UP001149090">
    <property type="component" value="Unassembled WGS sequence"/>
</dbReference>
<keyword evidence="4" id="KW-0472">Membrane</keyword>
<dbReference type="GO" id="GO:0016197">
    <property type="term" value="P:endosomal transport"/>
    <property type="evidence" value="ECO:0007669"/>
    <property type="project" value="TreeGrafter"/>
</dbReference>
<evidence type="ECO:0000256" key="1">
    <source>
        <dbReference type="ARBA" id="ARBA00022443"/>
    </source>
</evidence>
<dbReference type="GO" id="GO:0097320">
    <property type="term" value="P:plasma membrane tubulation"/>
    <property type="evidence" value="ECO:0007669"/>
    <property type="project" value="TreeGrafter"/>
</dbReference>
<dbReference type="AlphaFoldDB" id="A0A9Q0R6L1"/>
<comment type="caution">
    <text evidence="6">The sequence shown here is derived from an EMBL/GenBank/DDBJ whole genome shotgun (WGS) entry which is preliminary data.</text>
</comment>
<feature type="domain" description="SH3" evidence="5">
    <location>
        <begin position="1"/>
        <end position="63"/>
    </location>
</feature>
<feature type="compositionally biased region" description="Polar residues" evidence="3">
    <location>
        <begin position="68"/>
        <end position="77"/>
    </location>
</feature>
<evidence type="ECO:0000256" key="2">
    <source>
        <dbReference type="PROSITE-ProRule" id="PRU00192"/>
    </source>
</evidence>
<feature type="transmembrane region" description="Helical" evidence="4">
    <location>
        <begin position="236"/>
        <end position="254"/>
    </location>
</feature>
<dbReference type="CDD" id="cd00174">
    <property type="entry name" value="SH3"/>
    <property type="match status" value="1"/>
</dbReference>
<dbReference type="PROSITE" id="PS50002">
    <property type="entry name" value="SH3"/>
    <property type="match status" value="1"/>
</dbReference>
<evidence type="ECO:0000259" key="5">
    <source>
        <dbReference type="PROSITE" id="PS50002"/>
    </source>
</evidence>
<dbReference type="EMBL" id="JAPDFW010000108">
    <property type="protein sequence ID" value="KAJ5069114.1"/>
    <property type="molecule type" value="Genomic_DNA"/>
</dbReference>
<dbReference type="GO" id="GO:0006897">
    <property type="term" value="P:endocytosis"/>
    <property type="evidence" value="ECO:0007669"/>
    <property type="project" value="TreeGrafter"/>
</dbReference>
<organism evidence="6 7">
    <name type="scientific">Anaeramoeba ignava</name>
    <name type="common">Anaerobic marine amoeba</name>
    <dbReference type="NCBI Taxonomy" id="1746090"/>
    <lineage>
        <taxon>Eukaryota</taxon>
        <taxon>Metamonada</taxon>
        <taxon>Anaeramoebidae</taxon>
        <taxon>Anaeramoeba</taxon>
    </lineage>
</organism>
<dbReference type="GO" id="GO:0035091">
    <property type="term" value="F:phosphatidylinositol binding"/>
    <property type="evidence" value="ECO:0007669"/>
    <property type="project" value="InterPro"/>
</dbReference>
<feature type="compositionally biased region" description="Acidic residues" evidence="3">
    <location>
        <begin position="84"/>
        <end position="98"/>
    </location>
</feature>
<dbReference type="PANTHER" id="PTHR45827">
    <property type="entry name" value="SORTING NEXIN"/>
    <property type="match status" value="1"/>
</dbReference>
<keyword evidence="7" id="KW-1185">Reference proteome</keyword>
<evidence type="ECO:0000313" key="6">
    <source>
        <dbReference type="EMBL" id="KAJ5069114.1"/>
    </source>
</evidence>
<accession>A0A9Q0R6L1</accession>
<protein>
    <recommendedName>
        <fullName evidence="5">SH3 domain-containing protein</fullName>
    </recommendedName>
</protein>
<dbReference type="InterPro" id="IPR036028">
    <property type="entry name" value="SH3-like_dom_sf"/>
</dbReference>
<evidence type="ECO:0000256" key="3">
    <source>
        <dbReference type="SAM" id="MobiDB-lite"/>
    </source>
</evidence>